<accession>A0A1X7VH14</accession>
<name>A0A1X7VH14_AMPQE</name>
<evidence type="ECO:0000256" key="1">
    <source>
        <dbReference type="SAM" id="MobiDB-lite"/>
    </source>
</evidence>
<proteinExistence type="predicted"/>
<reference evidence="2" key="1">
    <citation type="submission" date="2017-05" db="UniProtKB">
        <authorList>
            <consortium name="EnsemblMetazoa"/>
        </authorList>
    </citation>
    <scope>IDENTIFICATION</scope>
</reference>
<dbReference type="EnsemblMetazoa" id="Aqu2.1.39361_001">
    <property type="protein sequence ID" value="Aqu2.1.39361_001"/>
    <property type="gene ID" value="Aqu2.1.39361"/>
</dbReference>
<protein>
    <submittedName>
        <fullName evidence="2">Uncharacterized protein</fullName>
    </submittedName>
</protein>
<sequence>EKDEVRVKETKGDRGERTEEKGDRDKEEGGDSQKENGKKKKGRPLDLEQFRPALR</sequence>
<evidence type="ECO:0000313" key="2">
    <source>
        <dbReference type="EnsemblMetazoa" id="Aqu2.1.39361_001"/>
    </source>
</evidence>
<dbReference type="AlphaFoldDB" id="A0A1X7VH14"/>
<feature type="compositionally biased region" description="Basic and acidic residues" evidence="1">
    <location>
        <begin position="1"/>
        <end position="36"/>
    </location>
</feature>
<organism evidence="2">
    <name type="scientific">Amphimedon queenslandica</name>
    <name type="common">Sponge</name>
    <dbReference type="NCBI Taxonomy" id="400682"/>
    <lineage>
        <taxon>Eukaryota</taxon>
        <taxon>Metazoa</taxon>
        <taxon>Porifera</taxon>
        <taxon>Demospongiae</taxon>
        <taxon>Heteroscleromorpha</taxon>
        <taxon>Haplosclerida</taxon>
        <taxon>Niphatidae</taxon>
        <taxon>Amphimedon</taxon>
    </lineage>
</organism>
<dbReference type="InParanoid" id="A0A1X7VH14"/>
<feature type="region of interest" description="Disordered" evidence="1">
    <location>
        <begin position="1"/>
        <end position="55"/>
    </location>
</feature>